<keyword evidence="3" id="KW-0472">Membrane</keyword>
<comment type="subcellular location">
    <subcellularLocation>
        <location evidence="1">Cell membrane</location>
        <topology evidence="1">Multi-pass membrane protein</topology>
    </subcellularLocation>
</comment>
<gene>
    <name evidence="5" type="ORF">F1003_15905</name>
</gene>
<dbReference type="InterPro" id="IPR050366">
    <property type="entry name" value="BP-dependent_transpt_permease"/>
</dbReference>
<evidence type="ECO:0000313" key="6">
    <source>
        <dbReference type="Proteomes" id="UP000447545"/>
    </source>
</evidence>
<evidence type="ECO:0000256" key="1">
    <source>
        <dbReference type="ARBA" id="ARBA00004651"/>
    </source>
</evidence>
<comment type="caution">
    <text evidence="5">The sequence shown here is derived from an EMBL/GenBank/DDBJ whole genome shotgun (WGS) entry which is preliminary data.</text>
</comment>
<reference evidence="5 6" key="1">
    <citation type="submission" date="2019-11" db="EMBL/GenBank/DDBJ databases">
        <title>Winogradskyella ouciana sp. nov., isolated from the hadal seawater of the Mariana Trench.</title>
        <authorList>
            <person name="Liu R."/>
        </authorList>
    </citation>
    <scope>NUCLEOTIDE SEQUENCE [LARGE SCALE GENOMIC DNA]</scope>
    <source>
        <strain evidence="5 6">ZXX205</strain>
    </source>
</reference>
<organism evidence="5 6">
    <name type="scientific">Winogradskyella ouciana</name>
    <dbReference type="NCBI Taxonomy" id="2608631"/>
    <lineage>
        <taxon>Bacteria</taxon>
        <taxon>Pseudomonadati</taxon>
        <taxon>Bacteroidota</taxon>
        <taxon>Flavobacteriia</taxon>
        <taxon>Flavobacteriales</taxon>
        <taxon>Flavobacteriaceae</taxon>
        <taxon>Winogradskyella</taxon>
    </lineage>
</organism>
<keyword evidence="2" id="KW-0813">Transport</keyword>
<dbReference type="InterPro" id="IPR025966">
    <property type="entry name" value="OppC_N"/>
</dbReference>
<feature type="non-terminal residue" evidence="5">
    <location>
        <position position="88"/>
    </location>
</feature>
<feature type="non-terminal residue" evidence="5">
    <location>
        <position position="1"/>
    </location>
</feature>
<name>A0A7K1GGG6_9FLAO</name>
<feature type="transmembrane region" description="Helical" evidence="3">
    <location>
        <begin position="38"/>
        <end position="60"/>
    </location>
</feature>
<feature type="domain" description="Oligopeptide transport permease C-like N-terminal" evidence="4">
    <location>
        <begin position="25"/>
        <end position="74"/>
    </location>
</feature>
<accession>A0A7K1GGG6</accession>
<keyword evidence="3" id="KW-1133">Transmembrane helix</keyword>
<dbReference type="Proteomes" id="UP000447545">
    <property type="component" value="Unassembled WGS sequence"/>
</dbReference>
<dbReference type="PANTHER" id="PTHR43386:SF22">
    <property type="entry name" value="OLIGOPEPTIDE TRANSPORT SYSTEM PERMEASE PROTEIN OPPC"/>
    <property type="match status" value="1"/>
</dbReference>
<protein>
    <submittedName>
        <fullName evidence="5">ABC transporter permease</fullName>
    </submittedName>
</protein>
<dbReference type="Pfam" id="PF12911">
    <property type="entry name" value="OppC_N"/>
    <property type="match status" value="1"/>
</dbReference>
<dbReference type="EMBL" id="WJYA01000142">
    <property type="protein sequence ID" value="MTE28407.1"/>
    <property type="molecule type" value="Genomic_DNA"/>
</dbReference>
<keyword evidence="6" id="KW-1185">Reference proteome</keyword>
<evidence type="ECO:0000313" key="5">
    <source>
        <dbReference type="EMBL" id="MTE28407.1"/>
    </source>
</evidence>
<keyword evidence="3" id="KW-0812">Transmembrane</keyword>
<dbReference type="AlphaFoldDB" id="A0A7K1GGG6"/>
<dbReference type="GO" id="GO:0005886">
    <property type="term" value="C:plasma membrane"/>
    <property type="evidence" value="ECO:0007669"/>
    <property type="project" value="UniProtKB-SubCell"/>
</dbReference>
<sequence length="88" mass="9654">RVDPLFQPLSKKGQANVISRPSLSNGQQVIRKLAKNKLAMLGLFIITALVAMAIIGPNLVPYSYSDQSLLTKNQEVSSEHWFGTDELG</sequence>
<proteinExistence type="predicted"/>
<evidence type="ECO:0000259" key="4">
    <source>
        <dbReference type="Pfam" id="PF12911"/>
    </source>
</evidence>
<evidence type="ECO:0000256" key="3">
    <source>
        <dbReference type="SAM" id="Phobius"/>
    </source>
</evidence>
<dbReference type="PANTHER" id="PTHR43386">
    <property type="entry name" value="OLIGOPEPTIDE TRANSPORT SYSTEM PERMEASE PROTEIN APPC"/>
    <property type="match status" value="1"/>
</dbReference>
<evidence type="ECO:0000256" key="2">
    <source>
        <dbReference type="ARBA" id="ARBA00022448"/>
    </source>
</evidence>